<sequence>MNLTLHNTLTGRKEPFISIHPGRVVMYCCGVTVYDHCHLGHARSYMVWDVLRRYLQWCGYTVRYVQNFTDIDDKILNRASVEGITMQEVSDRNIAAYFRDIRRLNILDADDYPRVTEHIPAIHQLIQALEQKGYAYAVDGDVYYSVRQFAEYGKLSGRNLDQLQAGAGGRVAADAPDQKKRDPFDFALWKSAKPGEPAWESPWGLGRPGWHIECSAMIRARLGETIDIHGGGGDLVFPHHENEIAQSEALTGQPLARYWLHNGMVTVNGEKMSKSLGNFTTIRDLLDGAWAEYPQPVDPMAVRLFVLQGHYRKPLDFTKDAIAAAVNGWQTLKAGLLFGNHHGAALSWPVASLQASPQEPNSQEPTSEDPWVERFQTAMDDDLNTSGALAVLFELAKGLQREGNRLMHEGQTQSSPEILWRQWQTLLHLAQLLGLEAKADSDTDAATGELDEGAISDLIQQRQTARQQRDFITADDIRDQLAAVGVTVVDQPDGAVRWHQQ</sequence>
<dbReference type="NCBIfam" id="TIGR00435">
    <property type="entry name" value="cysS"/>
    <property type="match status" value="1"/>
</dbReference>
<evidence type="ECO:0000256" key="11">
    <source>
        <dbReference type="ARBA" id="ARBA00023146"/>
    </source>
</evidence>
<comment type="caution">
    <text evidence="15">The sequence shown here is derived from an EMBL/GenBank/DDBJ whole genome shotgun (WGS) entry which is preliminary data.</text>
</comment>
<comment type="catalytic activity">
    <reaction evidence="12 13">
        <text>tRNA(Cys) + L-cysteine + ATP = L-cysteinyl-tRNA(Cys) + AMP + diphosphate</text>
        <dbReference type="Rhea" id="RHEA:17773"/>
        <dbReference type="Rhea" id="RHEA-COMP:9661"/>
        <dbReference type="Rhea" id="RHEA-COMP:9679"/>
        <dbReference type="ChEBI" id="CHEBI:30616"/>
        <dbReference type="ChEBI" id="CHEBI:33019"/>
        <dbReference type="ChEBI" id="CHEBI:35235"/>
        <dbReference type="ChEBI" id="CHEBI:78442"/>
        <dbReference type="ChEBI" id="CHEBI:78517"/>
        <dbReference type="ChEBI" id="CHEBI:456215"/>
        <dbReference type="EC" id="6.1.1.16"/>
    </reaction>
</comment>
<evidence type="ECO:0000256" key="4">
    <source>
        <dbReference type="ARBA" id="ARBA00022490"/>
    </source>
</evidence>
<dbReference type="EMBL" id="QXHD01000004">
    <property type="protein sequence ID" value="NEZ56193.1"/>
    <property type="molecule type" value="Genomic_DNA"/>
</dbReference>
<feature type="binding site" evidence="13">
    <location>
        <position position="29"/>
    </location>
    <ligand>
        <name>Zn(2+)</name>
        <dbReference type="ChEBI" id="CHEBI:29105"/>
    </ligand>
</feature>
<evidence type="ECO:0000256" key="10">
    <source>
        <dbReference type="ARBA" id="ARBA00022917"/>
    </source>
</evidence>
<evidence type="ECO:0000259" key="14">
    <source>
        <dbReference type="SMART" id="SM00840"/>
    </source>
</evidence>
<dbReference type="InterPro" id="IPR015803">
    <property type="entry name" value="Cys-tRNA-ligase"/>
</dbReference>
<evidence type="ECO:0000256" key="13">
    <source>
        <dbReference type="HAMAP-Rule" id="MF_00041"/>
    </source>
</evidence>
<keyword evidence="10 13" id="KW-0648">Protein biosynthesis</keyword>
<dbReference type="RefSeq" id="WP_163698158.1">
    <property type="nucleotide sequence ID" value="NZ_QXHD01000004.1"/>
</dbReference>
<evidence type="ECO:0000256" key="7">
    <source>
        <dbReference type="ARBA" id="ARBA00022741"/>
    </source>
</evidence>
<keyword evidence="11 13" id="KW-0030">Aminoacyl-tRNA synthetase</keyword>
<name>A0A6M0RK69_9CYAN</name>
<feature type="binding site" evidence="13">
    <location>
        <position position="214"/>
    </location>
    <ligand>
        <name>Zn(2+)</name>
        <dbReference type="ChEBI" id="CHEBI:29105"/>
    </ligand>
</feature>
<dbReference type="Gene3D" id="3.40.50.620">
    <property type="entry name" value="HUPs"/>
    <property type="match status" value="1"/>
</dbReference>
<dbReference type="InterPro" id="IPR032678">
    <property type="entry name" value="tRNA-synt_1_cat_dom"/>
</dbReference>
<gene>
    <name evidence="13" type="primary">cysS</name>
    <name evidence="15" type="ORF">DXZ20_11000</name>
</gene>
<evidence type="ECO:0000256" key="6">
    <source>
        <dbReference type="ARBA" id="ARBA00022723"/>
    </source>
</evidence>
<dbReference type="GO" id="GO:0005524">
    <property type="term" value="F:ATP binding"/>
    <property type="evidence" value="ECO:0007669"/>
    <property type="project" value="UniProtKB-UniRule"/>
</dbReference>
<evidence type="ECO:0000256" key="12">
    <source>
        <dbReference type="ARBA" id="ARBA00047398"/>
    </source>
</evidence>
<dbReference type="AlphaFoldDB" id="A0A6M0RK69"/>
<proteinExistence type="inferred from homology"/>
<dbReference type="InterPro" id="IPR056411">
    <property type="entry name" value="CysS_C"/>
</dbReference>
<dbReference type="SUPFAM" id="SSF47323">
    <property type="entry name" value="Anticodon-binding domain of a subclass of class I aminoacyl-tRNA synthetases"/>
    <property type="match status" value="1"/>
</dbReference>
<dbReference type="Pfam" id="PF09190">
    <property type="entry name" value="DALR_2"/>
    <property type="match status" value="1"/>
</dbReference>
<keyword evidence="8 13" id="KW-0862">Zinc</keyword>
<keyword evidence="16" id="KW-1185">Reference proteome</keyword>
<dbReference type="EC" id="6.1.1.16" evidence="13"/>
<comment type="cofactor">
    <cofactor evidence="13">
        <name>Zn(2+)</name>
        <dbReference type="ChEBI" id="CHEBI:29105"/>
    </cofactor>
    <text evidence="13">Binds 1 zinc ion per subunit.</text>
</comment>
<feature type="short sequence motif" description="'KMSKS' region" evidence="13">
    <location>
        <begin position="271"/>
        <end position="275"/>
    </location>
</feature>
<dbReference type="FunFam" id="3.40.50.620:FF:000009">
    <property type="entry name" value="Cysteine--tRNA ligase"/>
    <property type="match status" value="1"/>
</dbReference>
<keyword evidence="5 13" id="KW-0436">Ligase</keyword>
<keyword evidence="6 13" id="KW-0479">Metal-binding</keyword>
<feature type="short sequence motif" description="'HIGH' region" evidence="13">
    <location>
        <begin position="31"/>
        <end position="41"/>
    </location>
</feature>
<comment type="subunit">
    <text evidence="3 13">Monomer.</text>
</comment>
<dbReference type="Pfam" id="PF01406">
    <property type="entry name" value="tRNA-synt_1e"/>
    <property type="match status" value="1"/>
</dbReference>
<dbReference type="Gene3D" id="1.20.120.1910">
    <property type="entry name" value="Cysteine-tRNA ligase, C-terminal anti-codon recognition domain"/>
    <property type="match status" value="1"/>
</dbReference>
<evidence type="ECO:0000256" key="3">
    <source>
        <dbReference type="ARBA" id="ARBA00011245"/>
    </source>
</evidence>
<organism evidence="15 16">
    <name type="scientific">Adonisia turfae CCMR0081</name>
    <dbReference type="NCBI Taxonomy" id="2292702"/>
    <lineage>
        <taxon>Bacteria</taxon>
        <taxon>Bacillati</taxon>
        <taxon>Cyanobacteriota</taxon>
        <taxon>Adonisia</taxon>
        <taxon>Adonisia turfae</taxon>
    </lineage>
</organism>
<dbReference type="CDD" id="cd00672">
    <property type="entry name" value="CysRS_core"/>
    <property type="match status" value="1"/>
</dbReference>
<evidence type="ECO:0000256" key="1">
    <source>
        <dbReference type="ARBA" id="ARBA00004496"/>
    </source>
</evidence>
<dbReference type="GO" id="GO:0008270">
    <property type="term" value="F:zinc ion binding"/>
    <property type="evidence" value="ECO:0007669"/>
    <property type="project" value="UniProtKB-UniRule"/>
</dbReference>
<dbReference type="Proteomes" id="UP000481033">
    <property type="component" value="Unassembled WGS sequence"/>
</dbReference>
<keyword evidence="9 13" id="KW-0067">ATP-binding</keyword>
<reference evidence="15 16" key="1">
    <citation type="journal article" date="2020" name="Microb. Ecol.">
        <title>Ecogenomics of the Marine Benthic Filamentous Cyanobacterium Adonisia.</title>
        <authorList>
            <person name="Walter J.M."/>
            <person name="Coutinho F.H."/>
            <person name="Leomil L."/>
            <person name="Hargreaves P.I."/>
            <person name="Campeao M.E."/>
            <person name="Vieira V.V."/>
            <person name="Silva B.S."/>
            <person name="Fistarol G.O."/>
            <person name="Salomon P.S."/>
            <person name="Sawabe T."/>
            <person name="Mino S."/>
            <person name="Hosokawa M."/>
            <person name="Miyashita H."/>
            <person name="Maruyama F."/>
            <person name="van Verk M.C."/>
            <person name="Dutilh B.E."/>
            <person name="Thompson C.C."/>
            <person name="Thompson F.L."/>
        </authorList>
    </citation>
    <scope>NUCLEOTIDE SEQUENCE [LARGE SCALE GENOMIC DNA]</scope>
    <source>
        <strain evidence="15 16">CCMR0081</strain>
    </source>
</reference>
<feature type="domain" description="Cysteinyl-tRNA synthetase class Ia DALR" evidence="14">
    <location>
        <begin position="374"/>
        <end position="441"/>
    </location>
</feature>
<protein>
    <recommendedName>
        <fullName evidence="13">Cysteine--tRNA ligase</fullName>
        <ecNumber evidence="13">6.1.1.16</ecNumber>
    </recommendedName>
    <alternativeName>
        <fullName evidence="13">Cysteinyl-tRNA synthetase</fullName>
        <shortName evidence="13">CysRS</shortName>
    </alternativeName>
</protein>
<dbReference type="InterPro" id="IPR009080">
    <property type="entry name" value="tRNAsynth_Ia_anticodon-bd"/>
</dbReference>
<evidence type="ECO:0000313" key="15">
    <source>
        <dbReference type="EMBL" id="NEZ56193.1"/>
    </source>
</evidence>
<keyword evidence="7 13" id="KW-0547">Nucleotide-binding</keyword>
<evidence type="ECO:0000256" key="8">
    <source>
        <dbReference type="ARBA" id="ARBA00022833"/>
    </source>
</evidence>
<dbReference type="InterPro" id="IPR015273">
    <property type="entry name" value="Cys-tRNA-synt_Ia_DALR"/>
</dbReference>
<dbReference type="HAMAP" id="MF_00041">
    <property type="entry name" value="Cys_tRNA_synth"/>
    <property type="match status" value="1"/>
</dbReference>
<dbReference type="InterPro" id="IPR014729">
    <property type="entry name" value="Rossmann-like_a/b/a_fold"/>
</dbReference>
<accession>A0A6M0RK69</accession>
<feature type="binding site" evidence="13">
    <location>
        <position position="274"/>
    </location>
    <ligand>
        <name>ATP</name>
        <dbReference type="ChEBI" id="CHEBI:30616"/>
    </ligand>
</feature>
<feature type="binding site" evidence="13">
    <location>
        <position position="243"/>
    </location>
    <ligand>
        <name>Zn(2+)</name>
        <dbReference type="ChEBI" id="CHEBI:29105"/>
    </ligand>
</feature>
<dbReference type="InterPro" id="IPR024909">
    <property type="entry name" value="Cys-tRNA/MSH_ligase"/>
</dbReference>
<dbReference type="PRINTS" id="PR00983">
    <property type="entry name" value="TRNASYNTHCYS"/>
</dbReference>
<evidence type="ECO:0000256" key="5">
    <source>
        <dbReference type="ARBA" id="ARBA00022598"/>
    </source>
</evidence>
<dbReference type="GO" id="GO:0005829">
    <property type="term" value="C:cytosol"/>
    <property type="evidence" value="ECO:0007669"/>
    <property type="project" value="TreeGrafter"/>
</dbReference>
<dbReference type="GO" id="GO:0006423">
    <property type="term" value="P:cysteinyl-tRNA aminoacylation"/>
    <property type="evidence" value="ECO:0007669"/>
    <property type="project" value="UniProtKB-UniRule"/>
</dbReference>
<comment type="subcellular location">
    <subcellularLocation>
        <location evidence="1 13">Cytoplasm</location>
    </subcellularLocation>
</comment>
<feature type="binding site" evidence="13">
    <location>
        <position position="239"/>
    </location>
    <ligand>
        <name>Zn(2+)</name>
        <dbReference type="ChEBI" id="CHEBI:29105"/>
    </ligand>
</feature>
<dbReference type="Pfam" id="PF23493">
    <property type="entry name" value="CysS_C"/>
    <property type="match status" value="1"/>
</dbReference>
<dbReference type="SMART" id="SM00840">
    <property type="entry name" value="DALR_2"/>
    <property type="match status" value="1"/>
</dbReference>
<dbReference type="PANTHER" id="PTHR10890">
    <property type="entry name" value="CYSTEINYL-TRNA SYNTHETASE"/>
    <property type="match status" value="1"/>
</dbReference>
<keyword evidence="4 13" id="KW-0963">Cytoplasm</keyword>
<evidence type="ECO:0000313" key="16">
    <source>
        <dbReference type="Proteomes" id="UP000481033"/>
    </source>
</evidence>
<dbReference type="PANTHER" id="PTHR10890:SF3">
    <property type="entry name" value="CYSTEINE--TRNA LIGASE, CYTOPLASMIC"/>
    <property type="match status" value="1"/>
</dbReference>
<evidence type="ECO:0000256" key="2">
    <source>
        <dbReference type="ARBA" id="ARBA00005594"/>
    </source>
</evidence>
<dbReference type="SUPFAM" id="SSF52374">
    <property type="entry name" value="Nucleotidylyl transferase"/>
    <property type="match status" value="1"/>
</dbReference>
<evidence type="ECO:0000256" key="9">
    <source>
        <dbReference type="ARBA" id="ARBA00022840"/>
    </source>
</evidence>
<comment type="similarity">
    <text evidence="2 13">Belongs to the class-I aminoacyl-tRNA synthetase family.</text>
</comment>
<dbReference type="GO" id="GO:0004817">
    <property type="term" value="F:cysteine-tRNA ligase activity"/>
    <property type="evidence" value="ECO:0007669"/>
    <property type="project" value="UniProtKB-UniRule"/>
</dbReference>